<dbReference type="EMBL" id="MT143861">
    <property type="protein sequence ID" value="QJB03788.1"/>
    <property type="molecule type" value="Genomic_DNA"/>
</dbReference>
<accession>A0A6M3M955</accession>
<proteinExistence type="predicted"/>
<protein>
    <submittedName>
        <fullName evidence="1">Uncharacterized protein</fullName>
    </submittedName>
</protein>
<gene>
    <name evidence="1" type="ORF">MM171B00549_0002</name>
</gene>
<dbReference type="AlphaFoldDB" id="A0A6M3M955"/>
<name>A0A6M3M955_9ZZZZ</name>
<organism evidence="1">
    <name type="scientific">viral metagenome</name>
    <dbReference type="NCBI Taxonomy" id="1070528"/>
    <lineage>
        <taxon>unclassified sequences</taxon>
        <taxon>metagenomes</taxon>
        <taxon>organismal metagenomes</taxon>
    </lineage>
</organism>
<evidence type="ECO:0000313" key="1">
    <source>
        <dbReference type="EMBL" id="QJB03788.1"/>
    </source>
</evidence>
<reference evidence="1" key="1">
    <citation type="submission" date="2020-03" db="EMBL/GenBank/DDBJ databases">
        <title>The deep terrestrial virosphere.</title>
        <authorList>
            <person name="Holmfeldt K."/>
            <person name="Nilsson E."/>
            <person name="Simone D."/>
            <person name="Lopez-Fernandez M."/>
            <person name="Wu X."/>
            <person name="de Brujin I."/>
            <person name="Lundin D."/>
            <person name="Andersson A."/>
            <person name="Bertilsson S."/>
            <person name="Dopson M."/>
        </authorList>
    </citation>
    <scope>NUCLEOTIDE SEQUENCE</scope>
    <source>
        <strain evidence="1">MM171B00549</strain>
    </source>
</reference>
<sequence length="51" mass="5969">MKNEADVRAEAEAHWEYTEKIIQDMLRLVCTAYIEAFMHGFKHGKKEVNGE</sequence>